<evidence type="ECO:0000313" key="10">
    <source>
        <dbReference type="Proteomes" id="UP001365128"/>
    </source>
</evidence>
<feature type="domain" description="FAD-binding PCMH-type" evidence="8">
    <location>
        <begin position="1"/>
        <end position="167"/>
    </location>
</feature>
<dbReference type="PANTHER" id="PTHR10801">
    <property type="entry name" value="24-DEHYDROCHOLESTEROL REDUCTASE"/>
    <property type="match status" value="1"/>
</dbReference>
<dbReference type="Proteomes" id="UP001365128">
    <property type="component" value="Unassembled WGS sequence"/>
</dbReference>
<proteinExistence type="predicted"/>
<keyword evidence="10" id="KW-1185">Reference proteome</keyword>
<gene>
    <name evidence="9" type="ORF">IWX46DRAFT_621113</name>
</gene>
<accession>A0ABR1M6B0</accession>
<dbReference type="PROSITE" id="PS51387">
    <property type="entry name" value="FAD_PCMH"/>
    <property type="match status" value="1"/>
</dbReference>
<dbReference type="InterPro" id="IPR006094">
    <property type="entry name" value="Oxid_FAD_bind_N"/>
</dbReference>
<protein>
    <recommendedName>
        <fullName evidence="2">Delta(24)-sterol reductase</fullName>
        <ecNumber evidence="2">1.3.1.72</ecNumber>
    </recommendedName>
</protein>
<name>A0ABR1M6B0_9PEZI</name>
<dbReference type="EMBL" id="JBBPDW010000023">
    <property type="protein sequence ID" value="KAK7541738.1"/>
    <property type="molecule type" value="Genomic_DNA"/>
</dbReference>
<evidence type="ECO:0000259" key="8">
    <source>
        <dbReference type="PROSITE" id="PS51387"/>
    </source>
</evidence>
<evidence type="ECO:0000256" key="1">
    <source>
        <dbReference type="ARBA" id="ARBA00004167"/>
    </source>
</evidence>
<keyword evidence="5" id="KW-0560">Oxidoreductase</keyword>
<evidence type="ECO:0000256" key="3">
    <source>
        <dbReference type="ARBA" id="ARBA00022692"/>
    </source>
</evidence>
<feature type="transmembrane region" description="Helical" evidence="7">
    <location>
        <begin position="479"/>
        <end position="501"/>
    </location>
</feature>
<evidence type="ECO:0000256" key="7">
    <source>
        <dbReference type="SAM" id="Phobius"/>
    </source>
</evidence>
<dbReference type="Pfam" id="PF01565">
    <property type="entry name" value="FAD_binding_4"/>
    <property type="match status" value="1"/>
</dbReference>
<dbReference type="InterPro" id="IPR016169">
    <property type="entry name" value="FAD-bd_PCMH_sub2"/>
</dbReference>
<comment type="subcellular location">
    <subcellularLocation>
        <location evidence="1">Membrane</location>
        <topology evidence="1">Single-pass membrane protein</topology>
    </subcellularLocation>
</comment>
<keyword evidence="4 7" id="KW-1133">Transmembrane helix</keyword>
<dbReference type="Gene3D" id="3.30.465.10">
    <property type="match status" value="1"/>
</dbReference>
<dbReference type="SUPFAM" id="SSF56176">
    <property type="entry name" value="FAD-binding/transporter-associated domain-like"/>
    <property type="match status" value="1"/>
</dbReference>
<evidence type="ECO:0000313" key="9">
    <source>
        <dbReference type="EMBL" id="KAK7541738.1"/>
    </source>
</evidence>
<dbReference type="InterPro" id="IPR040165">
    <property type="entry name" value="Diminuto-like"/>
</dbReference>
<dbReference type="InterPro" id="IPR016166">
    <property type="entry name" value="FAD-bd_PCMH"/>
</dbReference>
<keyword evidence="3 7" id="KW-0812">Transmembrane</keyword>
<sequence length="536" mass="61140">MEEHEQRAAAVAAKVADFHRRQETFRIYHGSTNSTRIVEFDPERMIDMSDFDHVLDVDAERHVAVVQANVPMDLLVEETLKKGLIPPVVMEFPGITVGGGYMGVAGESSSWKYGFFDRTVNWVDAILLTGEMRRASATQNADLLKGLPGTYGTVAVTTLFEIQLIPAAKYIELEYFRVEGMENGVKFIDEAIHRGDFEYLDGIFFSASGGLIMLGRLTDHPPDNFKPRQQFSGPFDPWFYVHAQEVFEASTPGNTMRNRIETVPIRDYLFRYDRGAFWTGRYAFRRFHTPFNRVTRALLDPLMHTRPMYAALNASRYTTQYVIQDVAVPFNHAHELALWNRDVTDTWPIWICPLRIDGDDAEAAAGAGPSSEPTLCSSDTTTLEPTWLLNFGIWGPGPRKHAEFVALNRRLEQEIALLGGFKWLYANAYYTEDEFWRIYDRQWYEAFREKYDAGEAWLPPCGWDVRAIFFCRHDYDLSLSSFFFVLLAGLFRYMPILAVIFEKKTPSRENTCAKSTASILPTASVNSSNSEVSNVE</sequence>
<keyword evidence="6 7" id="KW-0472">Membrane</keyword>
<dbReference type="PANTHER" id="PTHR10801:SF0">
    <property type="entry name" value="DELTA(24)-STEROL REDUCTASE"/>
    <property type="match status" value="1"/>
</dbReference>
<dbReference type="EC" id="1.3.1.72" evidence="2"/>
<evidence type="ECO:0000256" key="5">
    <source>
        <dbReference type="ARBA" id="ARBA00023002"/>
    </source>
</evidence>
<comment type="caution">
    <text evidence="9">The sequence shown here is derived from an EMBL/GenBank/DDBJ whole genome shotgun (WGS) entry which is preliminary data.</text>
</comment>
<evidence type="ECO:0000256" key="6">
    <source>
        <dbReference type="ARBA" id="ARBA00023136"/>
    </source>
</evidence>
<reference evidence="9 10" key="1">
    <citation type="submission" date="2024-04" db="EMBL/GenBank/DDBJ databases">
        <title>Phyllosticta paracitricarpa is synonymous to the EU quarantine fungus P. citricarpa based on phylogenomic analyses.</title>
        <authorList>
            <consortium name="Lawrence Berkeley National Laboratory"/>
            <person name="Van Ingen-Buijs V.A."/>
            <person name="Van Westerhoven A.C."/>
            <person name="Haridas S."/>
            <person name="Skiadas P."/>
            <person name="Martin F."/>
            <person name="Groenewald J.Z."/>
            <person name="Crous P.W."/>
            <person name="Seidl M.F."/>
        </authorList>
    </citation>
    <scope>NUCLEOTIDE SEQUENCE [LARGE SCALE GENOMIC DNA]</scope>
    <source>
        <strain evidence="9 10">CBS 122670</strain>
    </source>
</reference>
<evidence type="ECO:0000256" key="4">
    <source>
        <dbReference type="ARBA" id="ARBA00022989"/>
    </source>
</evidence>
<organism evidence="9 10">
    <name type="scientific">Phyllosticta citricarpa</name>
    <dbReference type="NCBI Taxonomy" id="55181"/>
    <lineage>
        <taxon>Eukaryota</taxon>
        <taxon>Fungi</taxon>
        <taxon>Dikarya</taxon>
        <taxon>Ascomycota</taxon>
        <taxon>Pezizomycotina</taxon>
        <taxon>Dothideomycetes</taxon>
        <taxon>Dothideomycetes incertae sedis</taxon>
        <taxon>Botryosphaeriales</taxon>
        <taxon>Phyllostictaceae</taxon>
        <taxon>Phyllosticta</taxon>
    </lineage>
</organism>
<dbReference type="InterPro" id="IPR036318">
    <property type="entry name" value="FAD-bd_PCMH-like_sf"/>
</dbReference>
<evidence type="ECO:0000256" key="2">
    <source>
        <dbReference type="ARBA" id="ARBA00012405"/>
    </source>
</evidence>